<dbReference type="InterPro" id="IPR057257">
    <property type="entry name" value="Ribosomal_cS23"/>
</dbReference>
<reference evidence="7 8" key="1">
    <citation type="submission" date="2016-10" db="EMBL/GenBank/DDBJ databases">
        <title>Description of Gloeomargarita lithophora gen. nov., sp. nov., a thylakoid-bearing basal-branching cyanobacterium with intracellular carbonates, and proposal for Gloeomargaritales ord. nov.</title>
        <authorList>
            <person name="Moreira D."/>
            <person name="Tavera R."/>
            <person name="Benzerara K."/>
            <person name="Skouri-Panet F."/>
            <person name="Couradeau E."/>
            <person name="Gerard E."/>
            <person name="Loussert C."/>
            <person name="Novelo E."/>
            <person name="Zivanovic Y."/>
            <person name="Lopez-Garcia P."/>
        </authorList>
    </citation>
    <scope>NUCLEOTIDE SEQUENCE [LARGE SCALE GENOMIC DNA]</scope>
    <source>
        <strain evidence="7 8">D10</strain>
    </source>
</reference>
<dbReference type="NCBIfam" id="NF002740">
    <property type="entry name" value="PRK02724.1"/>
    <property type="match status" value="1"/>
</dbReference>
<comment type="function">
    <text evidence="1 6">Probably a ribosomal protein or a ribosome-associated protein.</text>
</comment>
<dbReference type="Pfam" id="PF04839">
    <property type="entry name" value="PSRP-3_Ycf65"/>
    <property type="match status" value="1"/>
</dbReference>
<comment type="subunit">
    <text evidence="3 6">Part of the 30S ribosomal subunit.</text>
</comment>
<evidence type="ECO:0000313" key="7">
    <source>
        <dbReference type="EMBL" id="APB33257.1"/>
    </source>
</evidence>
<evidence type="ECO:0000256" key="3">
    <source>
        <dbReference type="ARBA" id="ARBA00011458"/>
    </source>
</evidence>
<keyword evidence="4 6" id="KW-0689">Ribosomal protein</keyword>
<proteinExistence type="inferred from homology"/>
<keyword evidence="5 6" id="KW-0687">Ribonucleoprotein</keyword>
<dbReference type="OrthoDB" id="486850at2"/>
<gene>
    <name evidence="7" type="ORF">GlitD10_0939</name>
</gene>
<dbReference type="AlphaFoldDB" id="A0A1J0ABI2"/>
<dbReference type="GO" id="GO:0006412">
    <property type="term" value="P:translation"/>
    <property type="evidence" value="ECO:0007669"/>
    <property type="project" value="UniProtKB-UniRule"/>
</dbReference>
<dbReference type="GO" id="GO:0005840">
    <property type="term" value="C:ribosome"/>
    <property type="evidence" value="ECO:0007669"/>
    <property type="project" value="UniProtKB-KW"/>
</dbReference>
<dbReference type="GO" id="GO:1990904">
    <property type="term" value="C:ribonucleoprotein complex"/>
    <property type="evidence" value="ECO:0007669"/>
    <property type="project" value="UniProtKB-KW"/>
</dbReference>
<dbReference type="Proteomes" id="UP000180235">
    <property type="component" value="Chromosome"/>
</dbReference>
<dbReference type="Gene3D" id="3.30.390.140">
    <property type="match status" value="1"/>
</dbReference>
<dbReference type="RefSeq" id="WP_071453867.1">
    <property type="nucleotide sequence ID" value="NZ_CP017675.1"/>
</dbReference>
<dbReference type="InterPro" id="IPR038447">
    <property type="entry name" value="PSRP-3/Ycf65_sf"/>
</dbReference>
<evidence type="ECO:0000256" key="2">
    <source>
        <dbReference type="ARBA" id="ARBA00008561"/>
    </source>
</evidence>
<dbReference type="InterPro" id="IPR006924">
    <property type="entry name" value="Ribosomal_cS23-like"/>
</dbReference>
<dbReference type="KEGG" id="glt:GlitD10_0939"/>
<dbReference type="STRING" id="1188229.GlitD10_0939"/>
<evidence type="ECO:0000256" key="6">
    <source>
        <dbReference type="HAMAP-Rule" id="MF_00619"/>
    </source>
</evidence>
<dbReference type="PANTHER" id="PTHR35108">
    <property type="entry name" value="30S RIBOSOMAL PROTEIN 3, CHLOROPLASTIC"/>
    <property type="match status" value="1"/>
</dbReference>
<comment type="similarity">
    <text evidence="2 6">Belongs to the chloroplast-specific ribosomal protein cS23 family.</text>
</comment>
<dbReference type="PANTHER" id="PTHR35108:SF1">
    <property type="entry name" value="OS04G0461100 PROTEIN"/>
    <property type="match status" value="1"/>
</dbReference>
<evidence type="ECO:0000256" key="1">
    <source>
        <dbReference type="ARBA" id="ARBA00002396"/>
    </source>
</evidence>
<evidence type="ECO:0000256" key="4">
    <source>
        <dbReference type="ARBA" id="ARBA00022980"/>
    </source>
</evidence>
<evidence type="ECO:0000313" key="8">
    <source>
        <dbReference type="Proteomes" id="UP000180235"/>
    </source>
</evidence>
<sequence>MLKFQLKALWLQKDVGLAVDQIVGTGSSPLTCYFFWPRDNAWEQLKGELDAKSWIPESDKVELLNQATEVINYWEEGKSTRSHTLPEAQNQFPDVIFAGSN</sequence>
<evidence type="ECO:0000256" key="5">
    <source>
        <dbReference type="ARBA" id="ARBA00023274"/>
    </source>
</evidence>
<dbReference type="GO" id="GO:0003735">
    <property type="term" value="F:structural constituent of ribosome"/>
    <property type="evidence" value="ECO:0007669"/>
    <property type="project" value="InterPro"/>
</dbReference>
<name>A0A1J0ABI2_9CYAN</name>
<protein>
    <recommendedName>
        <fullName evidence="6">Probable small ribosomal subunit protein cS23</fullName>
    </recommendedName>
</protein>
<keyword evidence="8" id="KW-1185">Reference proteome</keyword>
<organism evidence="7 8">
    <name type="scientific">Gloeomargarita lithophora Alchichica-D10</name>
    <dbReference type="NCBI Taxonomy" id="1188229"/>
    <lineage>
        <taxon>Bacteria</taxon>
        <taxon>Bacillati</taxon>
        <taxon>Cyanobacteriota</taxon>
        <taxon>Cyanophyceae</taxon>
        <taxon>Gloeomargaritales</taxon>
        <taxon>Gloeomargaritaceae</taxon>
        <taxon>Gloeomargarita</taxon>
    </lineage>
</organism>
<accession>A0A1J0ABI2</accession>
<dbReference type="HAMAP" id="MF_00619">
    <property type="entry name" value="Ribosomal_plastid_cS23"/>
    <property type="match status" value="1"/>
</dbReference>
<dbReference type="EMBL" id="CP017675">
    <property type="protein sequence ID" value="APB33257.1"/>
    <property type="molecule type" value="Genomic_DNA"/>
</dbReference>